<sequence>MAGRQSKSKKQETFGKGAVTPQQIAFIVDRYLCDNNFFSTRSTFRSEASSLLSHSPINEAPKTLLTLGQMLDEYICLKEQKVMLDQERVLVEQEKARVQMLLQGLHNAMSAYNASGNLPAPPPKPAAAAVVPHTGTILCSHLS</sequence>
<gene>
    <name evidence="1" type="ORF">RIF29_30362</name>
</gene>
<keyword evidence="2" id="KW-1185">Reference proteome</keyword>
<dbReference type="PANTHER" id="PTHR35117:SF1">
    <property type="entry name" value="MYOSIN-M HEAVY PROTEIN"/>
    <property type="match status" value="1"/>
</dbReference>
<comment type="caution">
    <text evidence="1">The sequence shown here is derived from an EMBL/GenBank/DDBJ whole genome shotgun (WGS) entry which is preliminary data.</text>
</comment>
<evidence type="ECO:0000313" key="2">
    <source>
        <dbReference type="Proteomes" id="UP001372338"/>
    </source>
</evidence>
<evidence type="ECO:0000313" key="1">
    <source>
        <dbReference type="EMBL" id="KAK7256834.1"/>
    </source>
</evidence>
<reference evidence="1 2" key="1">
    <citation type="submission" date="2024-01" db="EMBL/GenBank/DDBJ databases">
        <title>The genomes of 5 underutilized Papilionoideae crops provide insights into root nodulation and disease resistanc.</title>
        <authorList>
            <person name="Yuan L."/>
        </authorList>
    </citation>
    <scope>NUCLEOTIDE SEQUENCE [LARGE SCALE GENOMIC DNA]</scope>
    <source>
        <strain evidence="1">ZHUSHIDOU_FW_LH</strain>
        <tissue evidence="1">Leaf</tissue>
    </source>
</reference>
<accession>A0AAN9EGV8</accession>
<dbReference type="PANTHER" id="PTHR35117">
    <property type="entry name" value="MYOSIN-M HEAVY PROTEIN"/>
    <property type="match status" value="1"/>
</dbReference>
<protein>
    <submittedName>
        <fullName evidence="1">Uncharacterized protein</fullName>
    </submittedName>
</protein>
<organism evidence="1 2">
    <name type="scientific">Crotalaria pallida</name>
    <name type="common">Smooth rattlebox</name>
    <name type="synonym">Crotalaria striata</name>
    <dbReference type="NCBI Taxonomy" id="3830"/>
    <lineage>
        <taxon>Eukaryota</taxon>
        <taxon>Viridiplantae</taxon>
        <taxon>Streptophyta</taxon>
        <taxon>Embryophyta</taxon>
        <taxon>Tracheophyta</taxon>
        <taxon>Spermatophyta</taxon>
        <taxon>Magnoliopsida</taxon>
        <taxon>eudicotyledons</taxon>
        <taxon>Gunneridae</taxon>
        <taxon>Pentapetalae</taxon>
        <taxon>rosids</taxon>
        <taxon>fabids</taxon>
        <taxon>Fabales</taxon>
        <taxon>Fabaceae</taxon>
        <taxon>Papilionoideae</taxon>
        <taxon>50 kb inversion clade</taxon>
        <taxon>genistoids sensu lato</taxon>
        <taxon>core genistoids</taxon>
        <taxon>Crotalarieae</taxon>
        <taxon>Crotalaria</taxon>
    </lineage>
</organism>
<proteinExistence type="predicted"/>
<name>A0AAN9EGV8_CROPI</name>
<dbReference type="AlphaFoldDB" id="A0AAN9EGV8"/>
<dbReference type="EMBL" id="JAYWIO010000006">
    <property type="protein sequence ID" value="KAK7256834.1"/>
    <property type="molecule type" value="Genomic_DNA"/>
</dbReference>
<dbReference type="Proteomes" id="UP001372338">
    <property type="component" value="Unassembled WGS sequence"/>
</dbReference>